<organism evidence="6 7">
    <name type="scientific">Sphaeroforma arctica JP610</name>
    <dbReference type="NCBI Taxonomy" id="667725"/>
    <lineage>
        <taxon>Eukaryota</taxon>
        <taxon>Ichthyosporea</taxon>
        <taxon>Ichthyophonida</taxon>
        <taxon>Sphaeroforma</taxon>
    </lineage>
</organism>
<dbReference type="InterPro" id="IPR051453">
    <property type="entry name" value="MBL_Glyoxalase_II"/>
</dbReference>
<dbReference type="PANTHER" id="PTHR46233:SF3">
    <property type="entry name" value="HYDROXYACYLGLUTATHIONE HYDROLASE GLOC"/>
    <property type="match status" value="1"/>
</dbReference>
<accession>A0A0L0G7N4</accession>
<evidence type="ECO:0000313" key="7">
    <source>
        <dbReference type="Proteomes" id="UP000054560"/>
    </source>
</evidence>
<dbReference type="STRING" id="667725.A0A0L0G7N4"/>
<dbReference type="GO" id="GO:0016787">
    <property type="term" value="F:hydrolase activity"/>
    <property type="evidence" value="ECO:0007669"/>
    <property type="project" value="UniProtKB-KW"/>
</dbReference>
<feature type="domain" description="Metallo-beta-lactamase" evidence="5">
    <location>
        <begin position="3"/>
        <end position="186"/>
    </location>
</feature>
<dbReference type="GeneID" id="25903408"/>
<protein>
    <recommendedName>
        <fullName evidence="5">Metallo-beta-lactamase domain-containing protein</fullName>
    </recommendedName>
</protein>
<keyword evidence="7" id="KW-1185">Reference proteome</keyword>
<evidence type="ECO:0000313" key="6">
    <source>
        <dbReference type="EMBL" id="KNC84896.1"/>
    </source>
</evidence>
<dbReference type="SMART" id="SM00849">
    <property type="entry name" value="Lactamase_B"/>
    <property type="match status" value="1"/>
</dbReference>
<evidence type="ECO:0000256" key="2">
    <source>
        <dbReference type="ARBA" id="ARBA00022723"/>
    </source>
</evidence>
<dbReference type="InterPro" id="IPR036866">
    <property type="entry name" value="RibonucZ/Hydroxyglut_hydro"/>
</dbReference>
<dbReference type="RefSeq" id="XP_014158798.1">
    <property type="nucleotide sequence ID" value="XM_014303323.1"/>
</dbReference>
<dbReference type="EMBL" id="KQ241733">
    <property type="protein sequence ID" value="KNC84896.1"/>
    <property type="molecule type" value="Genomic_DNA"/>
</dbReference>
<evidence type="ECO:0000259" key="5">
    <source>
        <dbReference type="SMART" id="SM00849"/>
    </source>
</evidence>
<evidence type="ECO:0000256" key="3">
    <source>
        <dbReference type="ARBA" id="ARBA00022801"/>
    </source>
</evidence>
<dbReference type="AlphaFoldDB" id="A0A0L0G7N4"/>
<gene>
    <name evidence="6" type="ORF">SARC_02904</name>
</gene>
<keyword evidence="4" id="KW-0862">Zinc</keyword>
<name>A0A0L0G7N4_9EUKA</name>
<dbReference type="Pfam" id="PF00753">
    <property type="entry name" value="Lactamase_B"/>
    <property type="match status" value="1"/>
</dbReference>
<comment type="cofactor">
    <cofactor evidence="1">
        <name>Zn(2+)</name>
        <dbReference type="ChEBI" id="CHEBI:29105"/>
    </cofactor>
</comment>
<dbReference type="eggNOG" id="KOG0814">
    <property type="taxonomic scope" value="Eukaryota"/>
</dbReference>
<dbReference type="Proteomes" id="UP000054560">
    <property type="component" value="Unassembled WGS sequence"/>
</dbReference>
<evidence type="ECO:0000256" key="1">
    <source>
        <dbReference type="ARBA" id="ARBA00001947"/>
    </source>
</evidence>
<evidence type="ECO:0000256" key="4">
    <source>
        <dbReference type="ARBA" id="ARBA00022833"/>
    </source>
</evidence>
<dbReference type="OrthoDB" id="449487at2759"/>
<proteinExistence type="predicted"/>
<keyword evidence="3" id="KW-0378">Hydrolase</keyword>
<dbReference type="InterPro" id="IPR001279">
    <property type="entry name" value="Metallo-B-lactamas"/>
</dbReference>
<dbReference type="Gene3D" id="3.60.15.10">
    <property type="entry name" value="Ribonuclease Z/Hydroxyacylglutathione hydrolase-like"/>
    <property type="match status" value="1"/>
</dbReference>
<keyword evidence="2" id="KW-0479">Metal-binding</keyword>
<dbReference type="PANTHER" id="PTHR46233">
    <property type="entry name" value="HYDROXYACYLGLUTATHIONE HYDROLASE GLOC"/>
    <property type="match status" value="1"/>
</dbReference>
<reference evidence="6 7" key="1">
    <citation type="submission" date="2011-02" db="EMBL/GenBank/DDBJ databases">
        <title>The Genome Sequence of Sphaeroforma arctica JP610.</title>
        <authorList>
            <consortium name="The Broad Institute Genome Sequencing Platform"/>
            <person name="Russ C."/>
            <person name="Cuomo C."/>
            <person name="Young S.K."/>
            <person name="Zeng Q."/>
            <person name="Gargeya S."/>
            <person name="Alvarado L."/>
            <person name="Berlin A."/>
            <person name="Chapman S.B."/>
            <person name="Chen Z."/>
            <person name="Freedman E."/>
            <person name="Gellesch M."/>
            <person name="Goldberg J."/>
            <person name="Griggs A."/>
            <person name="Gujja S."/>
            <person name="Heilman E."/>
            <person name="Heiman D."/>
            <person name="Howarth C."/>
            <person name="Mehta T."/>
            <person name="Neiman D."/>
            <person name="Pearson M."/>
            <person name="Roberts A."/>
            <person name="Saif S."/>
            <person name="Shea T."/>
            <person name="Shenoy N."/>
            <person name="Sisk P."/>
            <person name="Stolte C."/>
            <person name="Sykes S."/>
            <person name="White J."/>
            <person name="Yandava C."/>
            <person name="Burger G."/>
            <person name="Gray M.W."/>
            <person name="Holland P.W.H."/>
            <person name="King N."/>
            <person name="Lang F.B.F."/>
            <person name="Roger A.J."/>
            <person name="Ruiz-Trillo I."/>
            <person name="Haas B."/>
            <person name="Nusbaum C."/>
            <person name="Birren B."/>
        </authorList>
    </citation>
    <scope>NUCLEOTIDE SEQUENCE [LARGE SCALE GENOMIC DNA]</scope>
    <source>
        <strain evidence="6 7">JP610</strain>
    </source>
</reference>
<sequence>MMQNFIYIIADAKTREAYVVDICWDVPGVLKCIEQLKLKLVGAIITHYHFDHTGGKPPPPYEKYPVTVDGIHTLTRKFKNLKVYAGPGDATTLKEVNGVAGEQIVETTDNQEIQLGDTTMKFIHTPGHTPGSQCILVNGCRLLSGDTVFIGGCGRLDFPDCNGTHMFETMQKLKRLPDEIVVYPGHKYGGTFSTIAYEKQYGAIRPLDRLTWTQTYNPAPPPESQ</sequence>
<dbReference type="GO" id="GO:0046872">
    <property type="term" value="F:metal ion binding"/>
    <property type="evidence" value="ECO:0007669"/>
    <property type="project" value="UniProtKB-KW"/>
</dbReference>
<dbReference type="SUPFAM" id="SSF56281">
    <property type="entry name" value="Metallo-hydrolase/oxidoreductase"/>
    <property type="match status" value="1"/>
</dbReference>